<organism evidence="1 2">
    <name type="scientific">Sandarakinorhabdus cyanobacteriorum</name>
    <dbReference type="NCBI Taxonomy" id="1981098"/>
    <lineage>
        <taxon>Bacteria</taxon>
        <taxon>Pseudomonadati</taxon>
        <taxon>Pseudomonadota</taxon>
        <taxon>Alphaproteobacteria</taxon>
        <taxon>Sphingomonadales</taxon>
        <taxon>Sphingosinicellaceae</taxon>
        <taxon>Sandarakinorhabdus</taxon>
    </lineage>
</organism>
<comment type="caution">
    <text evidence="1">The sequence shown here is derived from an EMBL/GenBank/DDBJ whole genome shotgun (WGS) entry which is preliminary data.</text>
</comment>
<accession>A0A255YC14</accession>
<protein>
    <submittedName>
        <fullName evidence="1">Uncharacterized protein</fullName>
    </submittedName>
</protein>
<dbReference type="Proteomes" id="UP000216991">
    <property type="component" value="Unassembled WGS sequence"/>
</dbReference>
<gene>
    <name evidence="1" type="ORF">CHU93_11610</name>
</gene>
<reference evidence="1 2" key="1">
    <citation type="submission" date="2017-07" db="EMBL/GenBank/DDBJ databases">
        <title>Sandarakinorhabdus cyanobacteriorum sp. nov., a novel bacterium isolated from cyanobacterial aggregates in a eutrophic lake.</title>
        <authorList>
            <person name="Cai H."/>
        </authorList>
    </citation>
    <scope>NUCLEOTIDE SEQUENCE [LARGE SCALE GENOMIC DNA]</scope>
    <source>
        <strain evidence="1 2">TH057</strain>
    </source>
</reference>
<dbReference type="PANTHER" id="PTHR37539">
    <property type="entry name" value="SECRETED PROTEIN-RELATED"/>
    <property type="match status" value="1"/>
</dbReference>
<evidence type="ECO:0000313" key="1">
    <source>
        <dbReference type="EMBL" id="OYQ26758.1"/>
    </source>
</evidence>
<proteinExistence type="predicted"/>
<keyword evidence="2" id="KW-1185">Reference proteome</keyword>
<sequence>MSITPDHQAIWAAVRAQREAEPALWGDFDFDAPAERFTTDPDAPSTIPPAHAHKRARILANDDLVERLRAYAMMGDPPADAYAALMATAKFRTLIDLLEAACNKGIDAVPDAPPELAAFIADMEQTPDWLDMALVERGARLERNGTAHIAPFAVRGAFIATFMNEYAALPMALTGTLSDHAAARRVKETANFFAVTTLPGALERFGPGFKAAALVRLMHSMVRYNIARRPQLWDRAKYGFPIPQVDQMPAGLINIFLLSYRLIAEGRTQFTPDERAIVEFARYRCRLLGLPEALLPTTPQAIVDIMNVRAATLRAGFDDRTCGSLVRATMAARLWEGDGLAIRLFRRVEISFSRVFFLKNFMNNDRAAAAAVGVRITAGDLALAGLAGLWIAATMTAYRLAARIPGLSALADQRLIRKIGGLLKHYGHAEFVVYEQRPANAQPAAA</sequence>
<evidence type="ECO:0000313" key="2">
    <source>
        <dbReference type="Proteomes" id="UP000216991"/>
    </source>
</evidence>
<name>A0A255YC14_9SPHN</name>
<dbReference type="EMBL" id="NOXT01000116">
    <property type="protein sequence ID" value="OYQ26758.1"/>
    <property type="molecule type" value="Genomic_DNA"/>
</dbReference>
<dbReference type="PANTHER" id="PTHR37539:SF1">
    <property type="entry name" value="ER-BOUND OXYGENASE MPAB_MPAB'_RUBBER OXYGENASE CATALYTIC DOMAIN-CONTAINING PROTEIN"/>
    <property type="match status" value="1"/>
</dbReference>
<dbReference type="OrthoDB" id="7614910at2"/>
<dbReference type="AlphaFoldDB" id="A0A255YC14"/>
<dbReference type="InterPro" id="IPR037473">
    <property type="entry name" value="Lcp-like"/>
</dbReference>
<dbReference type="RefSeq" id="WP_094474230.1">
    <property type="nucleotide sequence ID" value="NZ_NOXT01000116.1"/>
</dbReference>